<protein>
    <submittedName>
        <fullName evidence="2">Glycosyltransferase involved in cell wall bisynthesis</fullName>
    </submittedName>
</protein>
<dbReference type="Pfam" id="PF13692">
    <property type="entry name" value="Glyco_trans_1_4"/>
    <property type="match status" value="1"/>
</dbReference>
<feature type="domain" description="Glycosyltransferase subfamily 4-like N-terminal" evidence="1">
    <location>
        <begin position="33"/>
        <end position="225"/>
    </location>
</feature>
<name>A0A1H0F2W3_9HYPH</name>
<evidence type="ECO:0000313" key="2">
    <source>
        <dbReference type="EMBL" id="SDN88945.1"/>
    </source>
</evidence>
<dbReference type="InterPro" id="IPR050194">
    <property type="entry name" value="Glycosyltransferase_grp1"/>
</dbReference>
<dbReference type="RefSeq" id="WP_139183943.1">
    <property type="nucleotide sequence ID" value="NZ_FNIT01000002.1"/>
</dbReference>
<accession>A0A1H0F2W3</accession>
<keyword evidence="3" id="KW-1185">Reference proteome</keyword>
<organism evidence="2 3">
    <name type="scientific">Aureimonas jatrophae</name>
    <dbReference type="NCBI Taxonomy" id="1166073"/>
    <lineage>
        <taxon>Bacteria</taxon>
        <taxon>Pseudomonadati</taxon>
        <taxon>Pseudomonadota</taxon>
        <taxon>Alphaproteobacteria</taxon>
        <taxon>Hyphomicrobiales</taxon>
        <taxon>Aurantimonadaceae</taxon>
        <taxon>Aureimonas</taxon>
    </lineage>
</organism>
<dbReference type="OrthoDB" id="9807414at2"/>
<keyword evidence="2" id="KW-0808">Transferase</keyword>
<evidence type="ECO:0000259" key="1">
    <source>
        <dbReference type="Pfam" id="PF13439"/>
    </source>
</evidence>
<dbReference type="Proteomes" id="UP000198793">
    <property type="component" value="Unassembled WGS sequence"/>
</dbReference>
<dbReference type="PANTHER" id="PTHR45947">
    <property type="entry name" value="SULFOQUINOVOSYL TRANSFERASE SQD2"/>
    <property type="match status" value="1"/>
</dbReference>
<reference evidence="2 3" key="1">
    <citation type="submission" date="2016-10" db="EMBL/GenBank/DDBJ databases">
        <authorList>
            <person name="de Groot N.N."/>
        </authorList>
    </citation>
    <scope>NUCLEOTIDE SEQUENCE [LARGE SCALE GENOMIC DNA]</scope>
    <source>
        <strain evidence="3">L7-484,KACC 16230,DSM 25025</strain>
    </source>
</reference>
<dbReference type="EMBL" id="FNIT01000002">
    <property type="protein sequence ID" value="SDN88945.1"/>
    <property type="molecule type" value="Genomic_DNA"/>
</dbReference>
<dbReference type="CDD" id="cd03823">
    <property type="entry name" value="GT4_ExpE7-like"/>
    <property type="match status" value="1"/>
</dbReference>
<dbReference type="SUPFAM" id="SSF53756">
    <property type="entry name" value="UDP-Glycosyltransferase/glycogen phosphorylase"/>
    <property type="match status" value="1"/>
</dbReference>
<gene>
    <name evidence="2" type="ORF">SAMN05192530_102331</name>
</gene>
<dbReference type="GO" id="GO:0016757">
    <property type="term" value="F:glycosyltransferase activity"/>
    <property type="evidence" value="ECO:0007669"/>
    <property type="project" value="TreeGrafter"/>
</dbReference>
<proteinExistence type="predicted"/>
<dbReference type="STRING" id="1166073.SAMN05192530_102331"/>
<evidence type="ECO:0000313" key="3">
    <source>
        <dbReference type="Proteomes" id="UP000198793"/>
    </source>
</evidence>
<dbReference type="InterPro" id="IPR028098">
    <property type="entry name" value="Glyco_trans_4-like_N"/>
</dbReference>
<dbReference type="AlphaFoldDB" id="A0A1H0F2W3"/>
<dbReference type="Gene3D" id="3.40.50.2000">
    <property type="entry name" value="Glycogen Phosphorylase B"/>
    <property type="match status" value="2"/>
</dbReference>
<dbReference type="PANTHER" id="PTHR45947:SF13">
    <property type="entry name" value="TRANSFERASE"/>
    <property type="match status" value="1"/>
</dbReference>
<dbReference type="Pfam" id="PF13439">
    <property type="entry name" value="Glyco_transf_4"/>
    <property type="match status" value="1"/>
</dbReference>
<sequence length="437" mass="48061">MIFADRQRQNRAPAPRAPKVAVISHSHPSLSKGGAEISAYALFRGLREIGVDAIYVGACASTTRHRLAFADEHEFAVFHDAERYDHFYHLAPRSVADQLVAILAREGVELANFHHFYHLGLGALRAVKAMPGMRTFLTIHEFLAICHNHGQMITRQARILCEGASNESCGTCFPELMRTQFAMRRETMLDSFGDFDGFVSPSRFLAERFRAFGLDMARMSVIENGLLAPGTPDRPLKQGKTWTFGFFGQINPFKGVDVLLDAADLIAEDKALSATVRLRIHGNLIGQTPEFTERFEASLKRHPFLTYAGAYDNRSVHRLMSECDYVVIPSKWWENSPVVIQEAYGAGAPVICTGIGGMAEKVPDGVSGLHFRLGDAADLLRAMRLAADPRNAAVLRAGLPPVITAAEMARQYCAAFARAPALARAPARRAPVLEAAE</sequence>